<feature type="region of interest" description="Disordered" evidence="1">
    <location>
        <begin position="68"/>
        <end position="132"/>
    </location>
</feature>
<name>A0A8S5QE72_9CAUD</name>
<feature type="compositionally biased region" description="Acidic residues" evidence="1">
    <location>
        <begin position="71"/>
        <end position="95"/>
    </location>
</feature>
<accession>A0A8S5QE72</accession>
<organism evidence="2">
    <name type="scientific">Caudovirales sp. ctqPn17</name>
    <dbReference type="NCBI Taxonomy" id="2825772"/>
    <lineage>
        <taxon>Viruses</taxon>
        <taxon>Duplodnaviria</taxon>
        <taxon>Heunggongvirae</taxon>
        <taxon>Uroviricota</taxon>
        <taxon>Caudoviricetes</taxon>
    </lineage>
</organism>
<protein>
    <submittedName>
        <fullName evidence="2">Uncharacterized protein</fullName>
    </submittedName>
</protein>
<evidence type="ECO:0000313" key="2">
    <source>
        <dbReference type="EMBL" id="DAE17590.1"/>
    </source>
</evidence>
<dbReference type="EMBL" id="BK015642">
    <property type="protein sequence ID" value="DAE17590.1"/>
    <property type="molecule type" value="Genomic_DNA"/>
</dbReference>
<evidence type="ECO:0000256" key="1">
    <source>
        <dbReference type="SAM" id="MobiDB-lite"/>
    </source>
</evidence>
<sequence length="132" mass="14416">MYIANHYVRVGQDLLKKGDLIPSDLPEDKIKWLLEAGAIQKATVPLKFYGHGELPVVPASEAAEAIPLVEAETEEESIDSTDEEEDIDMEEEIPEVDVMSGIVSDEAEAPQEKAAPKATKKSNIKKQTGGKK</sequence>
<reference evidence="2" key="1">
    <citation type="journal article" date="2021" name="Proc. Natl. Acad. Sci. U.S.A.">
        <title>A Catalog of Tens of Thousands of Viruses from Human Metagenomes Reveals Hidden Associations with Chronic Diseases.</title>
        <authorList>
            <person name="Tisza M.J."/>
            <person name="Buck C.B."/>
        </authorList>
    </citation>
    <scope>NUCLEOTIDE SEQUENCE</scope>
    <source>
        <strain evidence="2">CtqPn17</strain>
    </source>
</reference>
<proteinExistence type="predicted"/>
<feature type="compositionally biased region" description="Basic residues" evidence="1">
    <location>
        <begin position="118"/>
        <end position="132"/>
    </location>
</feature>